<evidence type="ECO:0000313" key="3">
    <source>
        <dbReference type="Proteomes" id="UP001205185"/>
    </source>
</evidence>
<sequence>MLGRTRIVASLVAALATAGLTTVVSAGTAAADVPVVAPYASYAAVVDKDGKLLRGKNVEEVKRTDTGRYCVKFSAPFDANSAIVSATLNFFAFPGSIRVSPGASGSCGNDVRSVYVAAVKLDGGKFVWSDAGFTVVAF</sequence>
<keyword evidence="1" id="KW-0732">Signal</keyword>
<organism evidence="2 3">
    <name type="scientific">Actinokineospora diospyrosa</name>
    <dbReference type="NCBI Taxonomy" id="103728"/>
    <lineage>
        <taxon>Bacteria</taxon>
        <taxon>Bacillati</taxon>
        <taxon>Actinomycetota</taxon>
        <taxon>Actinomycetes</taxon>
        <taxon>Pseudonocardiales</taxon>
        <taxon>Pseudonocardiaceae</taxon>
        <taxon>Actinokineospora</taxon>
    </lineage>
</organism>
<dbReference type="EMBL" id="JAMTCO010000019">
    <property type="protein sequence ID" value="MCP2273963.1"/>
    <property type="molecule type" value="Genomic_DNA"/>
</dbReference>
<gene>
    <name evidence="2" type="ORF">LV75_006495</name>
</gene>
<evidence type="ECO:0000313" key="2">
    <source>
        <dbReference type="EMBL" id="MCP2273963.1"/>
    </source>
</evidence>
<protein>
    <submittedName>
        <fullName evidence="2">Uncharacterized protein</fullName>
    </submittedName>
</protein>
<evidence type="ECO:0000256" key="1">
    <source>
        <dbReference type="SAM" id="SignalP"/>
    </source>
</evidence>
<accession>A0ABT1INA4</accession>
<name>A0ABT1INA4_9PSEU</name>
<feature type="signal peptide" evidence="1">
    <location>
        <begin position="1"/>
        <end position="26"/>
    </location>
</feature>
<feature type="chain" id="PRO_5046624510" evidence="1">
    <location>
        <begin position="27"/>
        <end position="138"/>
    </location>
</feature>
<keyword evidence="3" id="KW-1185">Reference proteome</keyword>
<dbReference type="RefSeq" id="WP_253891150.1">
    <property type="nucleotide sequence ID" value="NZ_BAAAVB010000010.1"/>
</dbReference>
<reference evidence="2 3" key="1">
    <citation type="submission" date="2022-06" db="EMBL/GenBank/DDBJ databases">
        <title>Genomic Encyclopedia of Archaeal and Bacterial Type Strains, Phase II (KMG-II): from individual species to whole genera.</title>
        <authorList>
            <person name="Goeker M."/>
        </authorList>
    </citation>
    <scope>NUCLEOTIDE SEQUENCE [LARGE SCALE GENOMIC DNA]</scope>
    <source>
        <strain evidence="2 3">DSM 44255</strain>
    </source>
</reference>
<dbReference type="Proteomes" id="UP001205185">
    <property type="component" value="Unassembled WGS sequence"/>
</dbReference>
<proteinExistence type="predicted"/>
<comment type="caution">
    <text evidence="2">The sequence shown here is derived from an EMBL/GenBank/DDBJ whole genome shotgun (WGS) entry which is preliminary data.</text>
</comment>